<dbReference type="EMBL" id="BARV01031952">
    <property type="protein sequence ID" value="GAI43411.1"/>
    <property type="molecule type" value="Genomic_DNA"/>
</dbReference>
<name>X1PLK9_9ZZZZ</name>
<gene>
    <name evidence="2" type="ORF">S06H3_50459</name>
</gene>
<dbReference type="Gene3D" id="3.40.190.10">
    <property type="entry name" value="Periplasmic binding protein-like II"/>
    <property type="match status" value="1"/>
</dbReference>
<dbReference type="PANTHER" id="PTHR37945:SF1">
    <property type="entry name" value="EXTRACELLULAR TUNGSTATE BINDING PROTEIN"/>
    <property type="match status" value="1"/>
</dbReference>
<sequence length="47" mass="5424">MDVVLVHARAVEDKFIQEGYGVNRRDVMYNDFIILGPFDDPAKIKEV</sequence>
<dbReference type="InterPro" id="IPR052738">
    <property type="entry name" value="ABC-Tungstate_binding"/>
</dbReference>
<evidence type="ECO:0000259" key="1">
    <source>
        <dbReference type="Pfam" id="PF12849"/>
    </source>
</evidence>
<accession>X1PLK9</accession>
<protein>
    <recommendedName>
        <fullName evidence="1">PBP domain-containing protein</fullName>
    </recommendedName>
</protein>
<feature type="domain" description="PBP" evidence="1">
    <location>
        <begin position="2"/>
        <end position="44"/>
    </location>
</feature>
<proteinExistence type="predicted"/>
<reference evidence="2" key="1">
    <citation type="journal article" date="2014" name="Front. Microbiol.">
        <title>High frequency of phylogenetically diverse reductive dehalogenase-homologous genes in deep subseafloor sedimentary metagenomes.</title>
        <authorList>
            <person name="Kawai M."/>
            <person name="Futagami T."/>
            <person name="Toyoda A."/>
            <person name="Takaki Y."/>
            <person name="Nishi S."/>
            <person name="Hori S."/>
            <person name="Arai W."/>
            <person name="Tsubouchi T."/>
            <person name="Morono Y."/>
            <person name="Uchiyama I."/>
            <person name="Ito T."/>
            <person name="Fujiyama A."/>
            <person name="Inagaki F."/>
            <person name="Takami H."/>
        </authorList>
    </citation>
    <scope>NUCLEOTIDE SEQUENCE</scope>
    <source>
        <strain evidence="2">Expedition CK06-06</strain>
    </source>
</reference>
<comment type="caution">
    <text evidence="2">The sequence shown here is derived from an EMBL/GenBank/DDBJ whole genome shotgun (WGS) entry which is preliminary data.</text>
</comment>
<dbReference type="PANTHER" id="PTHR37945">
    <property type="entry name" value="EXTRACELLULAR TUNGSTATE BINDING PROTEIN"/>
    <property type="match status" value="1"/>
</dbReference>
<dbReference type="InterPro" id="IPR024370">
    <property type="entry name" value="PBP_domain"/>
</dbReference>
<dbReference type="AlphaFoldDB" id="X1PLK9"/>
<evidence type="ECO:0000313" key="2">
    <source>
        <dbReference type="EMBL" id="GAI43411.1"/>
    </source>
</evidence>
<dbReference type="Pfam" id="PF12849">
    <property type="entry name" value="PBP_like_2"/>
    <property type="match status" value="1"/>
</dbReference>
<organism evidence="2">
    <name type="scientific">marine sediment metagenome</name>
    <dbReference type="NCBI Taxonomy" id="412755"/>
    <lineage>
        <taxon>unclassified sequences</taxon>
        <taxon>metagenomes</taxon>
        <taxon>ecological metagenomes</taxon>
    </lineage>
</organism>